<name>A0AAN6E3P8_9EURO</name>
<feature type="signal peptide" evidence="1">
    <location>
        <begin position="1"/>
        <end position="24"/>
    </location>
</feature>
<dbReference type="Proteomes" id="UP001203852">
    <property type="component" value="Unassembled WGS sequence"/>
</dbReference>
<gene>
    <name evidence="2" type="ORF">EDD36DRAFT_122319</name>
</gene>
<keyword evidence="1" id="KW-0732">Signal</keyword>
<evidence type="ECO:0000313" key="2">
    <source>
        <dbReference type="EMBL" id="KAI1616085.1"/>
    </source>
</evidence>
<sequence>MHTPMKSPLWCVSILLLFCWDATALLVQKPTGSGNDSSSPTTASSVHICQNFDWGKPCIDVGVQTSGSIGQNLFWMAPAPLGEGPFRTFNYTIGSWGPSAGLFTFWEDHQGNTSTILTYPGSGRVDSYWGPNIWTFTAWAVNSERDA</sequence>
<organism evidence="2 3">
    <name type="scientific">Exophiala viscosa</name>
    <dbReference type="NCBI Taxonomy" id="2486360"/>
    <lineage>
        <taxon>Eukaryota</taxon>
        <taxon>Fungi</taxon>
        <taxon>Dikarya</taxon>
        <taxon>Ascomycota</taxon>
        <taxon>Pezizomycotina</taxon>
        <taxon>Eurotiomycetes</taxon>
        <taxon>Chaetothyriomycetidae</taxon>
        <taxon>Chaetothyriales</taxon>
        <taxon>Herpotrichiellaceae</taxon>
        <taxon>Exophiala</taxon>
    </lineage>
</organism>
<evidence type="ECO:0000256" key="1">
    <source>
        <dbReference type="SAM" id="SignalP"/>
    </source>
</evidence>
<evidence type="ECO:0008006" key="4">
    <source>
        <dbReference type="Google" id="ProtNLM"/>
    </source>
</evidence>
<dbReference type="EMBL" id="MU404351">
    <property type="protein sequence ID" value="KAI1616085.1"/>
    <property type="molecule type" value="Genomic_DNA"/>
</dbReference>
<comment type="caution">
    <text evidence="2">The sequence shown here is derived from an EMBL/GenBank/DDBJ whole genome shotgun (WGS) entry which is preliminary data.</text>
</comment>
<protein>
    <recommendedName>
        <fullName evidence="4">Carboxylic ester hydrolase</fullName>
    </recommendedName>
</protein>
<keyword evidence="3" id="KW-1185">Reference proteome</keyword>
<proteinExistence type="predicted"/>
<evidence type="ECO:0000313" key="3">
    <source>
        <dbReference type="Proteomes" id="UP001203852"/>
    </source>
</evidence>
<accession>A0AAN6E3P8</accession>
<dbReference type="AlphaFoldDB" id="A0AAN6E3P8"/>
<feature type="chain" id="PRO_5043011003" description="Carboxylic ester hydrolase" evidence="1">
    <location>
        <begin position="25"/>
        <end position="147"/>
    </location>
</feature>
<reference evidence="2" key="1">
    <citation type="journal article" date="2022" name="bioRxiv">
        <title>Deciphering the potential niche of two novel black yeast fungi from a biological soil crust based on their genomes, phenotypes, and melanin regulation.</title>
        <authorList>
            <consortium name="DOE Joint Genome Institute"/>
            <person name="Carr E.C."/>
            <person name="Barton Q."/>
            <person name="Grambo S."/>
            <person name="Sullivan M."/>
            <person name="Renfro C.M."/>
            <person name="Kuo A."/>
            <person name="Pangilinan J."/>
            <person name="Lipzen A."/>
            <person name="Keymanesh K."/>
            <person name="Savage E."/>
            <person name="Barry K."/>
            <person name="Grigoriev I.V."/>
            <person name="Riekhof W.R."/>
            <person name="Harris S.S."/>
        </authorList>
    </citation>
    <scope>NUCLEOTIDE SEQUENCE</scope>
    <source>
        <strain evidence="2">JF 03-4F</strain>
    </source>
</reference>